<dbReference type="GeneID" id="67368602"/>
<evidence type="ECO:0000313" key="1">
    <source>
        <dbReference type="EMBL" id="TRB33388.1"/>
    </source>
</evidence>
<name>A0A248ZVU5_MANHA</name>
<evidence type="ECO:0008006" key="5">
    <source>
        <dbReference type="Google" id="ProtNLM"/>
    </source>
</evidence>
<organism evidence="2 3">
    <name type="scientific">Mannheimia haemolytica</name>
    <name type="common">Pasteurella haemolytica</name>
    <dbReference type="NCBI Taxonomy" id="75985"/>
    <lineage>
        <taxon>Bacteria</taxon>
        <taxon>Pseudomonadati</taxon>
        <taxon>Pseudomonadota</taxon>
        <taxon>Gammaproteobacteria</taxon>
        <taxon>Pasteurellales</taxon>
        <taxon>Pasteurellaceae</taxon>
        <taxon>Mannheimia</taxon>
    </lineage>
</organism>
<gene>
    <name evidence="2" type="ORF">FEA53_13805</name>
    <name evidence="1" type="ORF">FEB89_13730</name>
</gene>
<sequence length="122" mass="13715">MKITLNLGIEYNGKIRRDCTVRLLTMGGQCTAQEMIADLGFEENSEALSKREQTLVDMAYLSQQVTFDGIYQGNVTAQFLFDNLATEDYWQLIEATLTLRKKRLENGVSQSESESPANPDLA</sequence>
<dbReference type="KEGG" id="mhay:VK67_12620"/>
<evidence type="ECO:0000313" key="3">
    <source>
        <dbReference type="Proteomes" id="UP000315164"/>
    </source>
</evidence>
<dbReference type="KEGG" id="mhaq:WC39_00070"/>
<dbReference type="OrthoDB" id="5684660at2"/>
<dbReference type="Proteomes" id="UP000315164">
    <property type="component" value="Unassembled WGS sequence"/>
</dbReference>
<dbReference type="AlphaFoldDB" id="A0A248ZVU5"/>
<proteinExistence type="predicted"/>
<dbReference type="KEGG" id="mhay:VK67_00070"/>
<keyword evidence="4" id="KW-1185">Reference proteome</keyword>
<accession>A0A248ZVU5</accession>
<protein>
    <recommendedName>
        <fullName evidence="5">Phage protein</fullName>
    </recommendedName>
</protein>
<evidence type="ECO:0000313" key="4">
    <source>
        <dbReference type="Proteomes" id="UP000318394"/>
    </source>
</evidence>
<comment type="caution">
    <text evidence="2">The sequence shown here is derived from an EMBL/GenBank/DDBJ whole genome shotgun (WGS) entry which is preliminary data.</text>
</comment>
<dbReference type="KEGG" id="mhaq:WC39_12615"/>
<reference evidence="3 4" key="1">
    <citation type="journal article" date="2019" name="Vet. Microbiol.">
        <title>Genetic characterization of susceptible and multi-drug resistant Mannheimia haemolytica isolated from high-risk stocker calves prior to and after antimicrobial metaphylaxis.</title>
        <authorList>
            <person name="Snyder E.R."/>
            <person name="Alvarez-Narvaez S."/>
            <person name="Credille B.C."/>
        </authorList>
    </citation>
    <scope>NUCLEOTIDE SEQUENCE [LARGE SCALE GENOMIC DNA]</scope>
    <source>
        <strain evidence="2 3">UGA-R5-128-1</strain>
        <strain evidence="1 4">UGA-R7-163-1</strain>
    </source>
</reference>
<dbReference type="EMBL" id="VAJB01000076">
    <property type="protein sequence ID" value="TRB71071.1"/>
    <property type="molecule type" value="Genomic_DNA"/>
</dbReference>
<evidence type="ECO:0000313" key="2">
    <source>
        <dbReference type="EMBL" id="TRB71071.1"/>
    </source>
</evidence>
<dbReference type="Proteomes" id="UP000318394">
    <property type="component" value="Unassembled WGS sequence"/>
</dbReference>
<dbReference type="EMBL" id="VAJI01000076">
    <property type="protein sequence ID" value="TRB33388.1"/>
    <property type="molecule type" value="Genomic_DNA"/>
</dbReference>
<dbReference type="RefSeq" id="WP_006253443.1">
    <property type="nucleotide sequence ID" value="NZ_CP011098.1"/>
</dbReference>